<dbReference type="AlphaFoldDB" id="A0A921HZT7"/>
<comment type="caution">
    <text evidence="2">The sequence shown here is derived from an EMBL/GenBank/DDBJ whole genome shotgun (WGS) entry which is preliminary data.</text>
</comment>
<dbReference type="RefSeq" id="WP_226395174.1">
    <property type="nucleotide sequence ID" value="NZ_CALKQL010000022.1"/>
</dbReference>
<dbReference type="GO" id="GO:0005737">
    <property type="term" value="C:cytoplasm"/>
    <property type="evidence" value="ECO:0007669"/>
    <property type="project" value="InterPro"/>
</dbReference>
<dbReference type="Pfam" id="PF08769">
    <property type="entry name" value="Spo0A_C"/>
    <property type="match status" value="1"/>
</dbReference>
<organism evidence="2 3">
    <name type="scientific">Lachnoclostridium phocaeense</name>
    <dbReference type="NCBI Taxonomy" id="1871021"/>
    <lineage>
        <taxon>Bacteria</taxon>
        <taxon>Bacillati</taxon>
        <taxon>Bacillota</taxon>
        <taxon>Clostridia</taxon>
        <taxon>Lachnospirales</taxon>
        <taxon>Lachnospiraceae</taxon>
    </lineage>
</organism>
<proteinExistence type="predicted"/>
<dbReference type="SUPFAM" id="SSF46894">
    <property type="entry name" value="C-terminal effector domain of the bipartite response regulators"/>
    <property type="match status" value="1"/>
</dbReference>
<dbReference type="InterPro" id="IPR016032">
    <property type="entry name" value="Sig_transdc_resp-reg_C-effctor"/>
</dbReference>
<keyword evidence="2" id="KW-0648">Protein biosynthesis</keyword>
<accession>A0A921HZT7</accession>
<dbReference type="InterPro" id="IPR036388">
    <property type="entry name" value="WH-like_DNA-bd_sf"/>
</dbReference>
<sequence>MSFIIISGPLSDNITCGVLPGRKGVIVIAEMNDIQYLVRSLGIGATYRGYRYLIVAVSLCLEDEDYLLGISKLLYPKIAEICHTSAGSVERDLRTVITVCWERGNKNLLQAISPCPLFSKPTTGEFVDILTGHLR</sequence>
<dbReference type="EMBL" id="DYVY01000031">
    <property type="protein sequence ID" value="HJF93485.1"/>
    <property type="molecule type" value="Genomic_DNA"/>
</dbReference>
<evidence type="ECO:0000313" key="3">
    <source>
        <dbReference type="Proteomes" id="UP000769156"/>
    </source>
</evidence>
<keyword evidence="2" id="KW-0396">Initiation factor</keyword>
<dbReference type="Gene3D" id="1.10.10.10">
    <property type="entry name" value="Winged helix-like DNA-binding domain superfamily/Winged helix DNA-binding domain"/>
    <property type="match status" value="1"/>
</dbReference>
<protein>
    <submittedName>
        <fullName evidence="2">Sporulation initiation factor Spo0A C-terminal domain-containing protein</fullName>
    </submittedName>
</protein>
<gene>
    <name evidence="2" type="ORF">K8V82_01690</name>
</gene>
<dbReference type="GO" id="GO:0003743">
    <property type="term" value="F:translation initiation factor activity"/>
    <property type="evidence" value="ECO:0007669"/>
    <property type="project" value="UniProtKB-KW"/>
</dbReference>
<evidence type="ECO:0000313" key="2">
    <source>
        <dbReference type="EMBL" id="HJF93485.1"/>
    </source>
</evidence>
<reference evidence="2" key="2">
    <citation type="submission" date="2021-09" db="EMBL/GenBank/DDBJ databases">
        <authorList>
            <person name="Gilroy R."/>
        </authorList>
    </citation>
    <scope>NUCLEOTIDE SEQUENCE</scope>
    <source>
        <strain evidence="2">ChiSjej5B23-16112</strain>
    </source>
</reference>
<evidence type="ECO:0000259" key="1">
    <source>
        <dbReference type="Pfam" id="PF08769"/>
    </source>
</evidence>
<reference evidence="2" key="1">
    <citation type="journal article" date="2021" name="PeerJ">
        <title>Extensive microbial diversity within the chicken gut microbiome revealed by metagenomics and culture.</title>
        <authorList>
            <person name="Gilroy R."/>
            <person name="Ravi A."/>
            <person name="Getino M."/>
            <person name="Pursley I."/>
            <person name="Horton D.L."/>
            <person name="Alikhan N.F."/>
            <person name="Baker D."/>
            <person name="Gharbi K."/>
            <person name="Hall N."/>
            <person name="Watson M."/>
            <person name="Adriaenssens E.M."/>
            <person name="Foster-Nyarko E."/>
            <person name="Jarju S."/>
            <person name="Secka A."/>
            <person name="Antonio M."/>
            <person name="Oren A."/>
            <person name="Chaudhuri R.R."/>
            <person name="La Ragione R."/>
            <person name="Hildebrand F."/>
            <person name="Pallen M.J."/>
        </authorList>
    </citation>
    <scope>NUCLEOTIDE SEQUENCE</scope>
    <source>
        <strain evidence="2">ChiSjej5B23-16112</strain>
    </source>
</reference>
<dbReference type="GO" id="GO:0003677">
    <property type="term" value="F:DNA binding"/>
    <property type="evidence" value="ECO:0007669"/>
    <property type="project" value="InterPro"/>
</dbReference>
<feature type="domain" description="Sporulation initiation factor Spo0A C-terminal" evidence="1">
    <location>
        <begin position="35"/>
        <end position="132"/>
    </location>
</feature>
<name>A0A921HZT7_9FIRM</name>
<dbReference type="GO" id="GO:0005509">
    <property type="term" value="F:calcium ion binding"/>
    <property type="evidence" value="ECO:0007669"/>
    <property type="project" value="InterPro"/>
</dbReference>
<dbReference type="GO" id="GO:0042173">
    <property type="term" value="P:regulation of sporulation resulting in formation of a cellular spore"/>
    <property type="evidence" value="ECO:0007669"/>
    <property type="project" value="InterPro"/>
</dbReference>
<dbReference type="Proteomes" id="UP000769156">
    <property type="component" value="Unassembled WGS sequence"/>
</dbReference>
<dbReference type="InterPro" id="IPR014879">
    <property type="entry name" value="Spo0A_C"/>
</dbReference>
<dbReference type="GO" id="GO:0003700">
    <property type="term" value="F:DNA-binding transcription factor activity"/>
    <property type="evidence" value="ECO:0007669"/>
    <property type="project" value="InterPro"/>
</dbReference>